<dbReference type="InterPro" id="IPR057326">
    <property type="entry name" value="KR_dom"/>
</dbReference>
<organism evidence="3 4">
    <name type="scientific">Pedobacter miscanthi</name>
    <dbReference type="NCBI Taxonomy" id="2259170"/>
    <lineage>
        <taxon>Bacteria</taxon>
        <taxon>Pseudomonadati</taxon>
        <taxon>Bacteroidota</taxon>
        <taxon>Sphingobacteriia</taxon>
        <taxon>Sphingobacteriales</taxon>
        <taxon>Sphingobacteriaceae</taxon>
        <taxon>Pedobacter</taxon>
    </lineage>
</organism>
<dbReference type="OrthoDB" id="9803333at2"/>
<dbReference type="SMART" id="SM00822">
    <property type="entry name" value="PKS_KR"/>
    <property type="match status" value="1"/>
</dbReference>
<evidence type="ECO:0000313" key="4">
    <source>
        <dbReference type="Proteomes" id="UP000252081"/>
    </source>
</evidence>
<comment type="caution">
    <text evidence="3">The sequence shown here is derived from an EMBL/GenBank/DDBJ whole genome shotgun (WGS) entry which is preliminary data.</text>
</comment>
<dbReference type="PROSITE" id="PS00061">
    <property type="entry name" value="ADH_SHORT"/>
    <property type="match status" value="1"/>
</dbReference>
<name>A0A366KZK9_9SPHI</name>
<dbReference type="PRINTS" id="PR00080">
    <property type="entry name" value="SDRFAMILY"/>
</dbReference>
<dbReference type="SUPFAM" id="SSF51735">
    <property type="entry name" value="NAD(P)-binding Rossmann-fold domains"/>
    <property type="match status" value="1"/>
</dbReference>
<accession>A0A366KZK9</accession>
<dbReference type="Gene3D" id="3.40.50.720">
    <property type="entry name" value="NAD(P)-binding Rossmann-like Domain"/>
    <property type="match status" value="1"/>
</dbReference>
<dbReference type="InterPro" id="IPR020904">
    <property type="entry name" value="Sc_DH/Rdtase_CS"/>
</dbReference>
<dbReference type="AlphaFoldDB" id="A0A366KZK9"/>
<dbReference type="Proteomes" id="UP000252081">
    <property type="component" value="Unassembled WGS sequence"/>
</dbReference>
<dbReference type="PANTHER" id="PTHR43943">
    <property type="entry name" value="DEHYDROGENASE/REDUCTASE (SDR FAMILY) MEMBER 4"/>
    <property type="match status" value="1"/>
</dbReference>
<protein>
    <submittedName>
        <fullName evidence="3">Short-chain dehydrogenase</fullName>
    </submittedName>
</protein>
<dbReference type="InterPro" id="IPR036291">
    <property type="entry name" value="NAD(P)-bd_dom_sf"/>
</dbReference>
<feature type="domain" description="Ketoreductase" evidence="2">
    <location>
        <begin position="7"/>
        <end position="173"/>
    </location>
</feature>
<dbReference type="PANTHER" id="PTHR43943:SF2">
    <property type="entry name" value="DEHYDROGENASE_REDUCTASE 4"/>
    <property type="match status" value="1"/>
</dbReference>
<gene>
    <name evidence="3" type="ORF">DRW42_12870</name>
</gene>
<reference evidence="3 4" key="1">
    <citation type="submission" date="2018-07" db="EMBL/GenBank/DDBJ databases">
        <title>A draft genome of a endophytic bacteria, a new species of Pedobacter.</title>
        <authorList>
            <person name="Zhang Z.D."/>
            <person name="Chen Z.J."/>
        </authorList>
    </citation>
    <scope>NUCLEOTIDE SEQUENCE [LARGE SCALE GENOMIC DNA]</scope>
    <source>
        <strain evidence="3 4">RS10</strain>
    </source>
</reference>
<dbReference type="RefSeq" id="WP_113949236.1">
    <property type="nucleotide sequence ID" value="NZ_QNQU01000010.1"/>
</dbReference>
<dbReference type="InterPro" id="IPR002347">
    <property type="entry name" value="SDR_fam"/>
</dbReference>
<dbReference type="FunFam" id="3.40.50.720:FF:000084">
    <property type="entry name" value="Short-chain dehydrogenase reductase"/>
    <property type="match status" value="1"/>
</dbReference>
<evidence type="ECO:0000259" key="2">
    <source>
        <dbReference type="SMART" id="SM00822"/>
    </source>
</evidence>
<dbReference type="CDD" id="cd05233">
    <property type="entry name" value="SDR_c"/>
    <property type="match status" value="1"/>
</dbReference>
<dbReference type="EMBL" id="QNQU01000010">
    <property type="protein sequence ID" value="RBQ06673.1"/>
    <property type="molecule type" value="Genomic_DNA"/>
</dbReference>
<comment type="similarity">
    <text evidence="1">Belongs to the short-chain dehydrogenases/reductases (SDR) family.</text>
</comment>
<proteinExistence type="inferred from homology"/>
<evidence type="ECO:0000256" key="1">
    <source>
        <dbReference type="ARBA" id="ARBA00006484"/>
    </source>
</evidence>
<dbReference type="Pfam" id="PF13561">
    <property type="entry name" value="adh_short_C2"/>
    <property type="match status" value="1"/>
</dbReference>
<dbReference type="PRINTS" id="PR00081">
    <property type="entry name" value="GDHRDH"/>
</dbReference>
<evidence type="ECO:0000313" key="3">
    <source>
        <dbReference type="EMBL" id="RBQ06673.1"/>
    </source>
</evidence>
<keyword evidence="4" id="KW-1185">Reference proteome</keyword>
<sequence length="252" mass="26322">MSKLKDKIAVVTGGTSGIGFATAKAFIAQGAKVVITGRKQSTLDEAVKELGNDAIGIRSDASSVKDTENLAAQVKSLFGKVDILLVNAGGVEVFEPIGQITEETFDTVSGVNFKGAVFTTEKFVPLLVDGASVIHLASVSAFSFNAGNAIYSASKAALVAYSKNAALELAGRKIRVNVVEPALTETPGIHKGAFANDEIHTHIKTLMPFKRYGTAEEVSGLIVFLASDEASFISGSEITIDSGASINVPMRL</sequence>